<dbReference type="Proteomes" id="UP000189777">
    <property type="component" value="Unassembled WGS sequence"/>
</dbReference>
<dbReference type="SUPFAM" id="SSF56281">
    <property type="entry name" value="Metallo-hydrolase/oxidoreductase"/>
    <property type="match status" value="1"/>
</dbReference>
<dbReference type="AlphaFoldDB" id="A0A1T5K3Z2"/>
<evidence type="ECO:0000313" key="1">
    <source>
        <dbReference type="EMBL" id="SKC58300.1"/>
    </source>
</evidence>
<accession>A0A1T5K3Z2</accession>
<dbReference type="RefSeq" id="WP_139820809.1">
    <property type="nucleotide sequence ID" value="NZ_FUZQ01000003.1"/>
</dbReference>
<dbReference type="EMBL" id="FUZQ01000003">
    <property type="protein sequence ID" value="SKC58300.1"/>
    <property type="molecule type" value="Genomic_DNA"/>
</dbReference>
<dbReference type="Pfam" id="PF13483">
    <property type="entry name" value="Lactamase_B_3"/>
    <property type="match status" value="1"/>
</dbReference>
<dbReference type="STRING" id="526729.SAMN04324258_1810"/>
<dbReference type="InterPro" id="IPR036866">
    <property type="entry name" value="RibonucZ/Hydroxyglut_hydro"/>
</dbReference>
<dbReference type="PANTHER" id="PTHR43546">
    <property type="entry name" value="UPF0173 METAL-DEPENDENT HYDROLASE MJ1163-RELATED"/>
    <property type="match status" value="1"/>
</dbReference>
<dbReference type="PANTHER" id="PTHR43546:SF3">
    <property type="entry name" value="UPF0173 METAL-DEPENDENT HYDROLASE MJ1163"/>
    <property type="match status" value="1"/>
</dbReference>
<gene>
    <name evidence="1" type="ORF">SAMN04324258_1810</name>
</gene>
<evidence type="ECO:0000313" key="2">
    <source>
        <dbReference type="Proteomes" id="UP000189777"/>
    </source>
</evidence>
<organism evidence="1 2">
    <name type="scientific">Krasilnikoviella flava</name>
    <dbReference type="NCBI Taxonomy" id="526729"/>
    <lineage>
        <taxon>Bacteria</taxon>
        <taxon>Bacillati</taxon>
        <taxon>Actinomycetota</taxon>
        <taxon>Actinomycetes</taxon>
        <taxon>Micrococcales</taxon>
        <taxon>Promicromonosporaceae</taxon>
        <taxon>Krasilnikoviella</taxon>
    </lineage>
</organism>
<reference evidence="1 2" key="1">
    <citation type="submission" date="2017-02" db="EMBL/GenBank/DDBJ databases">
        <authorList>
            <person name="Peterson S.W."/>
        </authorList>
    </citation>
    <scope>NUCLEOTIDE SEQUENCE [LARGE SCALE GENOMIC DNA]</scope>
    <source>
        <strain evidence="1 2">DSM 21481</strain>
    </source>
</reference>
<sequence>MSSITLTTWGHAGVRLERDGRVLVVDPGTFTDPRILDGADAVLITHEHVDHLDVPRVAPALAADPALELWAPRPVVDQLEEAGAPADRLHAVSGGDAFTAAGFAVQALGQRHATIHPDMPPPENVAFLVDGAVLHPGDSFTPAPEGTSVQVLTVPVAAPWLKLGEAVDYVRQVAPHVAVPIHDAILSDAGRALSDRVVGGLGGVEYRRLAPGESLEVPAA</sequence>
<proteinExistence type="predicted"/>
<dbReference type="OrthoDB" id="3190691at2"/>
<keyword evidence="2" id="KW-1185">Reference proteome</keyword>
<dbReference type="Gene3D" id="3.60.15.10">
    <property type="entry name" value="Ribonuclease Z/Hydroxyacylglutathione hydrolase-like"/>
    <property type="match status" value="1"/>
</dbReference>
<protein>
    <submittedName>
        <fullName evidence="1">L-ascorbate metabolism protein UlaG, beta-lactamase superfamily</fullName>
    </submittedName>
</protein>
<dbReference type="InterPro" id="IPR050114">
    <property type="entry name" value="UPF0173_UPF0282_UlaG_hydrolase"/>
</dbReference>
<name>A0A1T5K3Z2_9MICO</name>